<dbReference type="GO" id="GO:0004781">
    <property type="term" value="F:sulfate adenylyltransferase (ATP) activity"/>
    <property type="evidence" value="ECO:0007669"/>
    <property type="project" value="InterPro"/>
</dbReference>
<dbReference type="RefSeq" id="WP_111228850.1">
    <property type="nucleotide sequence ID" value="NZ_NBIU01000001.1"/>
</dbReference>
<organism evidence="3 4">
    <name type="scientific">Helicobacter valdiviensis</name>
    <dbReference type="NCBI Taxonomy" id="1458358"/>
    <lineage>
        <taxon>Bacteria</taxon>
        <taxon>Pseudomonadati</taxon>
        <taxon>Campylobacterota</taxon>
        <taxon>Epsilonproteobacteria</taxon>
        <taxon>Campylobacterales</taxon>
        <taxon>Helicobacteraceae</taxon>
        <taxon>Helicobacter</taxon>
    </lineage>
</organism>
<accession>A0A2W6MYB5</accession>
<comment type="caution">
    <text evidence="3">The sequence shown here is derived from an EMBL/GenBank/DDBJ whole genome shotgun (WGS) entry which is preliminary data.</text>
</comment>
<dbReference type="Pfam" id="PF01747">
    <property type="entry name" value="ATP-sulfurylase"/>
    <property type="match status" value="1"/>
</dbReference>
<comment type="pathway">
    <text evidence="1">Sulfur metabolism; hydrogen sulfide biosynthesis; sulfite from sulfate: step 1/3.</text>
</comment>
<reference evidence="3 4" key="1">
    <citation type="submission" date="2017-03" db="EMBL/GenBank/DDBJ databases">
        <title>Genomic and clinical evidence uncovers the enterohepatic species Helicobacter valdiviensis as a potential human intestinal pathogen.</title>
        <authorList>
            <person name="Fresia P."/>
            <person name="Jara R."/>
            <person name="Sierra R."/>
            <person name="Ferres I."/>
            <person name="Greif G."/>
            <person name="Iraola G."/>
            <person name="Collado L."/>
        </authorList>
    </citation>
    <scope>NUCLEOTIDE SEQUENCE [LARGE SCALE GENOMIC DNA]</scope>
    <source>
        <strain evidence="3 4">WBE14</strain>
    </source>
</reference>
<keyword evidence="4" id="KW-1185">Reference proteome</keyword>
<proteinExistence type="predicted"/>
<dbReference type="OrthoDB" id="9804504at2"/>
<dbReference type="EMBL" id="NBIU01000001">
    <property type="protein sequence ID" value="PZT49099.1"/>
    <property type="molecule type" value="Genomic_DNA"/>
</dbReference>
<dbReference type="SUPFAM" id="SSF52374">
    <property type="entry name" value="Nucleotidylyl transferase"/>
    <property type="match status" value="1"/>
</dbReference>
<evidence type="ECO:0000256" key="1">
    <source>
        <dbReference type="ARBA" id="ARBA00005048"/>
    </source>
</evidence>
<evidence type="ECO:0000313" key="3">
    <source>
        <dbReference type="EMBL" id="PZT49099.1"/>
    </source>
</evidence>
<gene>
    <name evidence="3" type="ORF">B6S12_00455</name>
</gene>
<keyword evidence="3" id="KW-0548">Nucleotidyltransferase</keyword>
<dbReference type="PANTHER" id="PTHR43509">
    <property type="match status" value="1"/>
</dbReference>
<name>A0A2W6MYB5_9HELI</name>
<feature type="domain" description="Sulphate adenylyltransferase catalytic" evidence="2">
    <location>
        <begin position="147"/>
        <end position="352"/>
    </location>
</feature>
<sequence length="399" mass="46027">MALARRNKALFIDKEAIFALLLCKEGLLYPVVSLMNQQEMQEVDSSGIYNKQSFPFSFILAPSGKRNLEVMKNAKKGEIISLVCDNQVCGELCVDTSFPINKKERLFKIMNGDIYSQKANDIYNRLGDYAICGEYTLELDETLYENRASKAKILEKKSILDAKKITSIVIEAAPITRIHERIFRSILEESDLLILLLSKPHKEEFLEFNLRKECLEFVVSNFLPKERILIFCLEDIYLFAGAHGLILDAILAQNLSCTHLVVGENHPNLSIYYDNQKIHSIYDTIKDIDIKIKLLNEFVFCNECKTIVSVRTCPHGKHHHITYSTKFLKQLLNFGLMPPTVLVRKEISAKILSRLYPKRFDGFLDEYASMFASDGILKRYSDEDFYIKLMNLYQTYSLY</sequence>
<evidence type="ECO:0000259" key="2">
    <source>
        <dbReference type="Pfam" id="PF01747"/>
    </source>
</evidence>
<dbReference type="AlphaFoldDB" id="A0A2W6MYB5"/>
<evidence type="ECO:0000313" key="4">
    <source>
        <dbReference type="Proteomes" id="UP000249746"/>
    </source>
</evidence>
<dbReference type="Proteomes" id="UP000249746">
    <property type="component" value="Unassembled WGS sequence"/>
</dbReference>
<dbReference type="SUPFAM" id="SSF88697">
    <property type="entry name" value="PUA domain-like"/>
    <property type="match status" value="1"/>
</dbReference>
<dbReference type="PANTHER" id="PTHR43509:SF1">
    <property type="entry name" value="SULFATE ADENYLYLTRANSFERASE"/>
    <property type="match status" value="1"/>
</dbReference>
<dbReference type="InterPro" id="IPR015947">
    <property type="entry name" value="PUA-like_sf"/>
</dbReference>
<dbReference type="Gene3D" id="3.40.50.620">
    <property type="entry name" value="HUPs"/>
    <property type="match status" value="1"/>
</dbReference>
<keyword evidence="3" id="KW-0808">Transferase</keyword>
<dbReference type="InterPro" id="IPR014729">
    <property type="entry name" value="Rossmann-like_a/b/a_fold"/>
</dbReference>
<dbReference type="InterPro" id="IPR024951">
    <property type="entry name" value="Sulfurylase_cat_dom"/>
</dbReference>
<protein>
    <submittedName>
        <fullName evidence="3">Sulfate adenylyltransferase</fullName>
    </submittedName>
</protein>
<dbReference type="Gene3D" id="3.10.400.10">
    <property type="entry name" value="Sulfate adenylyltransferase"/>
    <property type="match status" value="1"/>
</dbReference>